<accession>A0AAD9PX49</accession>
<gene>
    <name evidence="2" type="ORF">P5673_028821</name>
</gene>
<protein>
    <submittedName>
        <fullName evidence="2">Uncharacterized protein</fullName>
    </submittedName>
</protein>
<organism evidence="2 3">
    <name type="scientific">Acropora cervicornis</name>
    <name type="common">Staghorn coral</name>
    <dbReference type="NCBI Taxonomy" id="6130"/>
    <lineage>
        <taxon>Eukaryota</taxon>
        <taxon>Metazoa</taxon>
        <taxon>Cnidaria</taxon>
        <taxon>Anthozoa</taxon>
        <taxon>Hexacorallia</taxon>
        <taxon>Scleractinia</taxon>
        <taxon>Astrocoeniina</taxon>
        <taxon>Acroporidae</taxon>
        <taxon>Acropora</taxon>
    </lineage>
</organism>
<reference evidence="2" key="2">
    <citation type="journal article" date="2023" name="Science">
        <title>Genomic signatures of disease resistance in endangered staghorn corals.</title>
        <authorList>
            <person name="Vollmer S.V."/>
            <person name="Selwyn J.D."/>
            <person name="Despard B.A."/>
            <person name="Roesel C.L."/>
        </authorList>
    </citation>
    <scope>NUCLEOTIDE SEQUENCE</scope>
    <source>
        <strain evidence="2">K2</strain>
    </source>
</reference>
<proteinExistence type="predicted"/>
<feature type="transmembrane region" description="Helical" evidence="1">
    <location>
        <begin position="104"/>
        <end position="127"/>
    </location>
</feature>
<dbReference type="AlphaFoldDB" id="A0AAD9PX49"/>
<comment type="caution">
    <text evidence="2">The sequence shown here is derived from an EMBL/GenBank/DDBJ whole genome shotgun (WGS) entry which is preliminary data.</text>
</comment>
<dbReference type="Proteomes" id="UP001249851">
    <property type="component" value="Unassembled WGS sequence"/>
</dbReference>
<feature type="transmembrane region" description="Helical" evidence="1">
    <location>
        <begin position="57"/>
        <end position="78"/>
    </location>
</feature>
<evidence type="ECO:0000313" key="3">
    <source>
        <dbReference type="Proteomes" id="UP001249851"/>
    </source>
</evidence>
<keyword evidence="3" id="KW-1185">Reference proteome</keyword>
<keyword evidence="1" id="KW-0472">Membrane</keyword>
<keyword evidence="1" id="KW-0812">Transmembrane</keyword>
<evidence type="ECO:0000256" key="1">
    <source>
        <dbReference type="SAM" id="Phobius"/>
    </source>
</evidence>
<evidence type="ECO:0000313" key="2">
    <source>
        <dbReference type="EMBL" id="KAK2550461.1"/>
    </source>
</evidence>
<sequence>MVSNTQPSVRCHHILRRTSRWRRSVIRAGCESFEDVGHSSDARELLMTYLIGELTDVNSLFSFMPFFHTCFITIAHFMKFKEDKIPSKSKALQSAFFEEGKPNWLSSLLVPAAAIAVVVSIAAYKYFQPQK</sequence>
<name>A0AAD9PX49_ACRCE</name>
<reference evidence="2" key="1">
    <citation type="journal article" date="2023" name="G3 (Bethesda)">
        <title>Whole genome assembly and annotation of the endangered Caribbean coral Acropora cervicornis.</title>
        <authorList>
            <person name="Selwyn J.D."/>
            <person name="Vollmer S.V."/>
        </authorList>
    </citation>
    <scope>NUCLEOTIDE SEQUENCE</scope>
    <source>
        <strain evidence="2">K2</strain>
    </source>
</reference>
<dbReference type="EMBL" id="JARQWQ010000110">
    <property type="protein sequence ID" value="KAK2550461.1"/>
    <property type="molecule type" value="Genomic_DNA"/>
</dbReference>
<keyword evidence="1" id="KW-1133">Transmembrane helix</keyword>